<dbReference type="PANTHER" id="PTHR42791:SF1">
    <property type="entry name" value="N-ACETYLTRANSFERASE DOMAIN-CONTAINING PROTEIN"/>
    <property type="match status" value="1"/>
</dbReference>
<dbReference type="InterPro" id="IPR052523">
    <property type="entry name" value="Trichothecene_AcTrans"/>
</dbReference>
<dbReference type="CDD" id="cd04301">
    <property type="entry name" value="NAT_SF"/>
    <property type="match status" value="1"/>
</dbReference>
<keyword evidence="3" id="KW-1185">Reference proteome</keyword>
<dbReference type="PANTHER" id="PTHR42791">
    <property type="entry name" value="GNAT FAMILY ACETYLTRANSFERASE"/>
    <property type="match status" value="1"/>
</dbReference>
<comment type="caution">
    <text evidence="2">The sequence shown here is derived from an EMBL/GenBank/DDBJ whole genome shotgun (WGS) entry which is preliminary data.</text>
</comment>
<dbReference type="OrthoDB" id="2115692at2759"/>
<evidence type="ECO:0000259" key="1">
    <source>
        <dbReference type="PROSITE" id="PS51186"/>
    </source>
</evidence>
<sequence length="219" mass="24546">MATPNPLTHTPQLILSLATLADIPPITALWYTCFSNPLWDKLFPTTPALYAWWNAANSDDLLHKASQVYLKVTDESAEGKGKIVGYAKWGFWEGGEERMLEDRLPGWAAESDAGLCDVFFGALARERRRVLGESPRGHVYLDMLCTLPEYRKLGVARLLIEWGCEKADAQGKEAYVDATEAGKPVYMKFGFEPQKPMAMELDGQQMTITSFLRPAKKQL</sequence>
<dbReference type="InterPro" id="IPR016181">
    <property type="entry name" value="Acyl_CoA_acyltransferase"/>
</dbReference>
<accession>A0A8H8RRV4</accession>
<gene>
    <name evidence="2" type="ORF">LOCC1_G004448</name>
</gene>
<dbReference type="GO" id="GO:0016747">
    <property type="term" value="F:acyltransferase activity, transferring groups other than amino-acyl groups"/>
    <property type="evidence" value="ECO:0007669"/>
    <property type="project" value="InterPro"/>
</dbReference>
<name>A0A8H8RRV4_9HELO</name>
<evidence type="ECO:0000313" key="3">
    <source>
        <dbReference type="Proteomes" id="UP000443090"/>
    </source>
</evidence>
<evidence type="ECO:0000313" key="2">
    <source>
        <dbReference type="EMBL" id="TVY40079.1"/>
    </source>
</evidence>
<organism evidence="2 3">
    <name type="scientific">Lachnellula occidentalis</name>
    <dbReference type="NCBI Taxonomy" id="215460"/>
    <lineage>
        <taxon>Eukaryota</taxon>
        <taxon>Fungi</taxon>
        <taxon>Dikarya</taxon>
        <taxon>Ascomycota</taxon>
        <taxon>Pezizomycotina</taxon>
        <taxon>Leotiomycetes</taxon>
        <taxon>Helotiales</taxon>
        <taxon>Lachnaceae</taxon>
        <taxon>Lachnellula</taxon>
    </lineage>
</organism>
<protein>
    <recommendedName>
        <fullName evidence="1">N-acetyltransferase domain-containing protein</fullName>
    </recommendedName>
</protein>
<dbReference type="InterPro" id="IPR000182">
    <property type="entry name" value="GNAT_dom"/>
</dbReference>
<dbReference type="SUPFAM" id="SSF55729">
    <property type="entry name" value="Acyl-CoA N-acyltransferases (Nat)"/>
    <property type="match status" value="1"/>
</dbReference>
<dbReference type="AlphaFoldDB" id="A0A8H8RRV4"/>
<dbReference type="Pfam" id="PF13673">
    <property type="entry name" value="Acetyltransf_10"/>
    <property type="match status" value="1"/>
</dbReference>
<dbReference type="EMBL" id="QGMI01000476">
    <property type="protein sequence ID" value="TVY40079.1"/>
    <property type="molecule type" value="Genomic_DNA"/>
</dbReference>
<dbReference type="Proteomes" id="UP000443090">
    <property type="component" value="Unassembled WGS sequence"/>
</dbReference>
<reference evidence="2 3" key="1">
    <citation type="submission" date="2018-05" db="EMBL/GenBank/DDBJ databases">
        <title>Genome sequencing and assembly of the regulated plant pathogen Lachnellula willkommii and related sister species for the development of diagnostic species identification markers.</title>
        <authorList>
            <person name="Giroux E."/>
            <person name="Bilodeau G."/>
        </authorList>
    </citation>
    <scope>NUCLEOTIDE SEQUENCE [LARGE SCALE GENOMIC DNA]</scope>
    <source>
        <strain evidence="2 3">CBS 160.35</strain>
    </source>
</reference>
<dbReference type="PROSITE" id="PS51186">
    <property type="entry name" value="GNAT"/>
    <property type="match status" value="1"/>
</dbReference>
<dbReference type="Gene3D" id="3.40.630.30">
    <property type="match status" value="1"/>
</dbReference>
<proteinExistence type="predicted"/>
<feature type="domain" description="N-acetyltransferase" evidence="1">
    <location>
        <begin position="70"/>
        <end position="214"/>
    </location>
</feature>